<dbReference type="OrthoDB" id="1069523at2759"/>
<sequence>MAQEFNKNLFHNNKPCSEVHGKIRGQSLPGWIQGIFLYNSPAGVFDHKVQSVNHWMDGLSIISSFKIQNKGNQVIFNKNYLKSDAFIGAQNEGKSVKTELGTPRAMVQSTYQGSPSFQSYHGYRRRFGQNSSLMRYNPMGIDNMMGQDATDNCNCSFYQFGNLTMATNEMTAYERVIHPETVSTRDIIDMSRFVNIKTGRPLRDHNGDYYNLAASFITGNKYHFVKFPKASSEMNYGSESYPNDVKYVATIPSRFPNHIGYFHTFGMTDKYLIFCEQPMAFDVRKLKTIQAEGRTYKDCLDVMCGERNRFYIVEKKSAYDASNIFDNMWMDRLRSHDHCGSFFNNSKIMRFVLPLDYYEENIDLNHGRWMGATAIRHKEVITLRPQHLTHEKGMEYPKINPHFYFRKYEYTYVIGWIHGLDPKNYYANAVTKN</sequence>
<evidence type="ECO:0000313" key="5">
    <source>
        <dbReference type="EMBL" id="CAF2903083.1"/>
    </source>
</evidence>
<keyword evidence="3 4" id="KW-0408">Iron</keyword>
<evidence type="ECO:0000256" key="1">
    <source>
        <dbReference type="ARBA" id="ARBA00006787"/>
    </source>
</evidence>
<dbReference type="GO" id="GO:0016121">
    <property type="term" value="P:carotene catabolic process"/>
    <property type="evidence" value="ECO:0007669"/>
    <property type="project" value="TreeGrafter"/>
</dbReference>
<dbReference type="Proteomes" id="UP000675881">
    <property type="component" value="Chromosome 3"/>
</dbReference>
<comment type="cofactor">
    <cofactor evidence="4">
        <name>Fe(2+)</name>
        <dbReference type="ChEBI" id="CHEBI:29033"/>
    </cofactor>
    <text evidence="4">Binds 1 Fe(2+) ion per subunit.</text>
</comment>
<evidence type="ECO:0000256" key="2">
    <source>
        <dbReference type="ARBA" id="ARBA00022723"/>
    </source>
</evidence>
<keyword evidence="5" id="KW-0378">Hydrolase</keyword>
<accession>A0A7R8H783</accession>
<dbReference type="PANTHER" id="PTHR10543:SF132">
    <property type="entry name" value="BETA,BETA-CAROTENE 15,15'-DIOXYGENASE"/>
    <property type="match status" value="1"/>
</dbReference>
<keyword evidence="5" id="KW-0413">Isomerase</keyword>
<dbReference type="GO" id="GO:0046872">
    <property type="term" value="F:metal ion binding"/>
    <property type="evidence" value="ECO:0007669"/>
    <property type="project" value="UniProtKB-KW"/>
</dbReference>
<protein>
    <submittedName>
        <fullName evidence="5">RPE65</fullName>
        <ecNumber evidence="5">3.1.1.64</ecNumber>
        <ecNumber evidence="5">5.3.3.22</ecNumber>
    </submittedName>
</protein>
<comment type="similarity">
    <text evidence="1">Belongs to the carotenoid oxygenase family.</text>
</comment>
<feature type="binding site" evidence="4">
    <location>
        <position position="263"/>
    </location>
    <ligand>
        <name>Fe cation</name>
        <dbReference type="ChEBI" id="CHEBI:24875"/>
        <note>catalytic</note>
    </ligand>
</feature>
<dbReference type="GO" id="GO:0003834">
    <property type="term" value="F:beta-carotene 15,15'-dioxygenase activity"/>
    <property type="evidence" value="ECO:0007669"/>
    <property type="project" value="TreeGrafter"/>
</dbReference>
<proteinExistence type="inferred from homology"/>
<dbReference type="EC" id="5.3.3.22" evidence="5"/>
<dbReference type="EMBL" id="HG994582">
    <property type="protein sequence ID" value="CAF2903083.1"/>
    <property type="molecule type" value="Genomic_DNA"/>
</dbReference>
<gene>
    <name evidence="5" type="ORF">LSAA_7391</name>
</gene>
<dbReference type="AlphaFoldDB" id="A0A7R8H783"/>
<reference evidence="5" key="1">
    <citation type="submission" date="2021-02" db="EMBL/GenBank/DDBJ databases">
        <authorList>
            <person name="Bekaert M."/>
        </authorList>
    </citation>
    <scope>NUCLEOTIDE SEQUENCE</scope>
    <source>
        <strain evidence="5">IoA-00</strain>
    </source>
</reference>
<dbReference type="EC" id="3.1.1.64" evidence="5"/>
<evidence type="ECO:0000256" key="4">
    <source>
        <dbReference type="PIRSR" id="PIRSR604294-1"/>
    </source>
</evidence>
<organism evidence="5 6">
    <name type="scientific">Lepeophtheirus salmonis</name>
    <name type="common">Salmon louse</name>
    <name type="synonym">Caligus salmonis</name>
    <dbReference type="NCBI Taxonomy" id="72036"/>
    <lineage>
        <taxon>Eukaryota</taxon>
        <taxon>Metazoa</taxon>
        <taxon>Ecdysozoa</taxon>
        <taxon>Arthropoda</taxon>
        <taxon>Crustacea</taxon>
        <taxon>Multicrustacea</taxon>
        <taxon>Hexanauplia</taxon>
        <taxon>Copepoda</taxon>
        <taxon>Siphonostomatoida</taxon>
        <taxon>Caligidae</taxon>
        <taxon>Lepeophtheirus</taxon>
    </lineage>
</organism>
<name>A0A7R8H783_LEPSM</name>
<dbReference type="GO" id="GO:0016853">
    <property type="term" value="F:isomerase activity"/>
    <property type="evidence" value="ECO:0007669"/>
    <property type="project" value="UniProtKB-KW"/>
</dbReference>
<keyword evidence="2 4" id="KW-0479">Metal-binding</keyword>
<dbReference type="InterPro" id="IPR004294">
    <property type="entry name" value="Carotenoid_Oase"/>
</dbReference>
<keyword evidence="6" id="KW-1185">Reference proteome</keyword>
<dbReference type="GO" id="GO:0016787">
    <property type="term" value="F:hydrolase activity"/>
    <property type="evidence" value="ECO:0007669"/>
    <property type="project" value="UniProtKB-KW"/>
</dbReference>
<dbReference type="Pfam" id="PF03055">
    <property type="entry name" value="RPE65"/>
    <property type="match status" value="1"/>
</dbReference>
<dbReference type="PANTHER" id="PTHR10543">
    <property type="entry name" value="BETA-CAROTENE DIOXYGENASE"/>
    <property type="match status" value="1"/>
</dbReference>
<evidence type="ECO:0000256" key="3">
    <source>
        <dbReference type="ARBA" id="ARBA00023004"/>
    </source>
</evidence>
<dbReference type="GO" id="GO:0042574">
    <property type="term" value="P:retinal metabolic process"/>
    <property type="evidence" value="ECO:0007669"/>
    <property type="project" value="TreeGrafter"/>
</dbReference>
<evidence type="ECO:0000313" key="6">
    <source>
        <dbReference type="Proteomes" id="UP000675881"/>
    </source>
</evidence>
<dbReference type="GO" id="GO:0010436">
    <property type="term" value="F:carotenoid dioxygenase activity"/>
    <property type="evidence" value="ECO:0007669"/>
    <property type="project" value="TreeGrafter"/>
</dbReference>